<dbReference type="EMBL" id="JAMZIH010005811">
    <property type="protein sequence ID" value="KAJ1674622.1"/>
    <property type="molecule type" value="Genomic_DNA"/>
</dbReference>
<accession>A0ACC1HHD4</accession>
<protein>
    <submittedName>
        <fullName evidence="1">Uncharacterized protein</fullName>
    </submittedName>
</protein>
<feature type="non-terminal residue" evidence="1">
    <location>
        <position position="270"/>
    </location>
</feature>
<keyword evidence="2" id="KW-1185">Reference proteome</keyword>
<reference evidence="1" key="1">
    <citation type="submission" date="2022-06" db="EMBL/GenBank/DDBJ databases">
        <title>Phylogenomic reconstructions and comparative analyses of Kickxellomycotina fungi.</title>
        <authorList>
            <person name="Reynolds N.K."/>
            <person name="Stajich J.E."/>
            <person name="Barry K."/>
            <person name="Grigoriev I.V."/>
            <person name="Crous P."/>
            <person name="Smith M.E."/>
        </authorList>
    </citation>
    <scope>NUCLEOTIDE SEQUENCE</scope>
    <source>
        <strain evidence="1">RSA 2271</strain>
    </source>
</reference>
<evidence type="ECO:0000313" key="2">
    <source>
        <dbReference type="Proteomes" id="UP001145114"/>
    </source>
</evidence>
<organism evidence="1 2">
    <name type="scientific">Spiromyces aspiralis</name>
    <dbReference type="NCBI Taxonomy" id="68401"/>
    <lineage>
        <taxon>Eukaryota</taxon>
        <taxon>Fungi</taxon>
        <taxon>Fungi incertae sedis</taxon>
        <taxon>Zoopagomycota</taxon>
        <taxon>Kickxellomycotina</taxon>
        <taxon>Kickxellomycetes</taxon>
        <taxon>Kickxellales</taxon>
        <taxon>Kickxellaceae</taxon>
        <taxon>Spiromyces</taxon>
    </lineage>
</organism>
<proteinExistence type="predicted"/>
<evidence type="ECO:0000313" key="1">
    <source>
        <dbReference type="EMBL" id="KAJ1674622.1"/>
    </source>
</evidence>
<comment type="caution">
    <text evidence="1">The sequence shown here is derived from an EMBL/GenBank/DDBJ whole genome shotgun (WGS) entry which is preliminary data.</text>
</comment>
<name>A0ACC1HHD4_9FUNG</name>
<gene>
    <name evidence="1" type="ORF">EV182_002898</name>
</gene>
<sequence length="270" mass="29604">MTEARPTACDIQPPALGELPGSINNERPKDIHQDIAAVESSSRQDTDSSGGNECTTDNSNGSEPGDDHGEKQRKSQSPQSPVSWRDDNEELEDDFTAANANYVDDDGPFGSTDNDSGGDSYSYSGREYDKNDGDAQVPSEQQQTQDLPHYGPSVPKSSIVMVIDIFEKLKETWDGRRKSMRASLNEVTELLAAKRSSDAAWTQQDVEKILEALEMVCETQSTTCTVLALDCIEKIVSYGYLDEFVAERAGSHDIETYTFGQSLGPRIIGM</sequence>
<dbReference type="Proteomes" id="UP001145114">
    <property type="component" value="Unassembled WGS sequence"/>
</dbReference>